<reference evidence="1 2" key="1">
    <citation type="journal article" date="2015" name="Sci. Rep.">
        <title>The power of single molecule real-time sequencing technology in the de novo assembly of a eukaryotic genome.</title>
        <authorList>
            <person name="Sakai H."/>
            <person name="Naito K."/>
            <person name="Ogiso-Tanaka E."/>
            <person name="Takahashi Y."/>
            <person name="Iseki K."/>
            <person name="Muto C."/>
            <person name="Satou K."/>
            <person name="Teruya K."/>
            <person name="Shiroma A."/>
            <person name="Shimoji M."/>
            <person name="Hirano T."/>
            <person name="Itoh T."/>
            <person name="Kaga A."/>
            <person name="Tomooka N."/>
        </authorList>
    </citation>
    <scope>NUCLEOTIDE SEQUENCE [LARGE SCALE GENOMIC DNA]</scope>
    <source>
        <strain evidence="2">cv. Shumari</strain>
    </source>
</reference>
<evidence type="ECO:0000313" key="2">
    <source>
        <dbReference type="Proteomes" id="UP000291084"/>
    </source>
</evidence>
<sequence length="91" mass="10510">MITPFLCLFLYNFMAIVKIKFFFLSFSKFRSEATLIENVVGGMQKEIIPRLACVTDNLVGIDSWMKEVISLMGIELNDIHFIGIWGHGRHR</sequence>
<accession>A0A0S3SYH1</accession>
<keyword evidence="2" id="KW-1185">Reference proteome</keyword>
<dbReference type="EMBL" id="AP015042">
    <property type="protein sequence ID" value="BAT97975.1"/>
    <property type="molecule type" value="Genomic_DNA"/>
</dbReference>
<evidence type="ECO:0000313" key="1">
    <source>
        <dbReference type="EMBL" id="BAT97975.1"/>
    </source>
</evidence>
<name>A0A0S3SYH1_PHAAN</name>
<protein>
    <submittedName>
        <fullName evidence="1">Uncharacterized protein</fullName>
    </submittedName>
</protein>
<dbReference type="Proteomes" id="UP000291084">
    <property type="component" value="Chromosome 9"/>
</dbReference>
<organism evidence="1 2">
    <name type="scientific">Vigna angularis var. angularis</name>
    <dbReference type="NCBI Taxonomy" id="157739"/>
    <lineage>
        <taxon>Eukaryota</taxon>
        <taxon>Viridiplantae</taxon>
        <taxon>Streptophyta</taxon>
        <taxon>Embryophyta</taxon>
        <taxon>Tracheophyta</taxon>
        <taxon>Spermatophyta</taxon>
        <taxon>Magnoliopsida</taxon>
        <taxon>eudicotyledons</taxon>
        <taxon>Gunneridae</taxon>
        <taxon>Pentapetalae</taxon>
        <taxon>rosids</taxon>
        <taxon>fabids</taxon>
        <taxon>Fabales</taxon>
        <taxon>Fabaceae</taxon>
        <taxon>Papilionoideae</taxon>
        <taxon>50 kb inversion clade</taxon>
        <taxon>NPAAA clade</taxon>
        <taxon>indigoferoid/millettioid clade</taxon>
        <taxon>Phaseoleae</taxon>
        <taxon>Vigna</taxon>
    </lineage>
</organism>
<gene>
    <name evidence="1" type="primary">Vigan.09G157400</name>
    <name evidence="1" type="ORF">VIGAN_09157400</name>
</gene>
<dbReference type="AlphaFoldDB" id="A0A0S3SYH1"/>
<proteinExistence type="predicted"/>